<dbReference type="PANTHER" id="PTHR43591:SF24">
    <property type="entry name" value="2-METHOXY-6-POLYPRENYL-1,4-BENZOQUINOL METHYLASE, MITOCHONDRIAL"/>
    <property type="match status" value="1"/>
</dbReference>
<dbReference type="AlphaFoldDB" id="A0A9X3UIE4"/>
<keyword evidence="2" id="KW-0808">Transferase</keyword>
<dbReference type="SUPFAM" id="SSF53335">
    <property type="entry name" value="S-adenosyl-L-methionine-dependent methyltransferases"/>
    <property type="match status" value="1"/>
</dbReference>
<gene>
    <name evidence="2" type="ORF">OQ273_11425</name>
</gene>
<dbReference type="PANTHER" id="PTHR43591">
    <property type="entry name" value="METHYLTRANSFERASE"/>
    <property type="match status" value="1"/>
</dbReference>
<comment type="caution">
    <text evidence="2">The sequence shown here is derived from an EMBL/GenBank/DDBJ whole genome shotgun (WGS) entry which is preliminary data.</text>
</comment>
<dbReference type="InterPro" id="IPR041698">
    <property type="entry name" value="Methyltransf_25"/>
</dbReference>
<dbReference type="RefSeq" id="WP_267990631.1">
    <property type="nucleotide sequence ID" value="NZ_JAPJZI010000001.1"/>
</dbReference>
<dbReference type="Gene3D" id="3.40.50.150">
    <property type="entry name" value="Vaccinia Virus protein VP39"/>
    <property type="match status" value="1"/>
</dbReference>
<sequence length="251" mass="27849">MDEMDLLIDLHKPAFRQGPGGDAETKRAISLSGLSGRPGLKIADIGCGTGASTIALAKSLKADITAVDFLPDFLSELEKRADAAGVLQHITTLAASMDGLSFEPSSLDAIWSEGAIYNIGFENGIRSWRSFLKPGGILAVSELTWLTQERPAELNEHWSREYPEVATASTKIAQLEANGYTPIGYFVLPEHCWLDNYYRPMQENLKALLEKYDRSEMARSFVAAEQREIDLYEQYAAFVSYGFFIARRLPD</sequence>
<evidence type="ECO:0000313" key="2">
    <source>
        <dbReference type="EMBL" id="MDA5399185.1"/>
    </source>
</evidence>
<dbReference type="Proteomes" id="UP001151234">
    <property type="component" value="Unassembled WGS sequence"/>
</dbReference>
<keyword evidence="3" id="KW-1185">Reference proteome</keyword>
<reference evidence="2" key="1">
    <citation type="submission" date="2022-11" db="EMBL/GenBank/DDBJ databases">
        <title>Draft genome sequence of Hoeflea poritis E7-10 and Hoeflea prorocentri PM5-8, separated from scleractinian coral Porites lutea and marine dinoflagellate.</title>
        <authorList>
            <person name="Zhang G."/>
            <person name="Wei Q."/>
            <person name="Cai L."/>
        </authorList>
    </citation>
    <scope>NUCLEOTIDE SEQUENCE</scope>
    <source>
        <strain evidence="2">PM5-8</strain>
    </source>
</reference>
<keyword evidence="2" id="KW-0489">Methyltransferase</keyword>
<feature type="domain" description="Methyltransferase" evidence="1">
    <location>
        <begin position="42"/>
        <end position="136"/>
    </location>
</feature>
<accession>A0A9X3UIE4</accession>
<organism evidence="2 3">
    <name type="scientific">Hoeflea prorocentri</name>
    <dbReference type="NCBI Taxonomy" id="1922333"/>
    <lineage>
        <taxon>Bacteria</taxon>
        <taxon>Pseudomonadati</taxon>
        <taxon>Pseudomonadota</taxon>
        <taxon>Alphaproteobacteria</taxon>
        <taxon>Hyphomicrobiales</taxon>
        <taxon>Rhizobiaceae</taxon>
        <taxon>Hoeflea</taxon>
    </lineage>
</organism>
<protein>
    <submittedName>
        <fullName evidence="2">Class I SAM-dependent methyltransferase</fullName>
    </submittedName>
</protein>
<dbReference type="Pfam" id="PF13649">
    <property type="entry name" value="Methyltransf_25"/>
    <property type="match status" value="1"/>
</dbReference>
<proteinExistence type="predicted"/>
<evidence type="ECO:0000313" key="3">
    <source>
        <dbReference type="Proteomes" id="UP001151234"/>
    </source>
</evidence>
<name>A0A9X3UIE4_9HYPH</name>
<dbReference type="InterPro" id="IPR029063">
    <property type="entry name" value="SAM-dependent_MTases_sf"/>
</dbReference>
<dbReference type="GO" id="GO:0008168">
    <property type="term" value="F:methyltransferase activity"/>
    <property type="evidence" value="ECO:0007669"/>
    <property type="project" value="UniProtKB-KW"/>
</dbReference>
<dbReference type="GO" id="GO:0032259">
    <property type="term" value="P:methylation"/>
    <property type="evidence" value="ECO:0007669"/>
    <property type="project" value="UniProtKB-KW"/>
</dbReference>
<evidence type="ECO:0000259" key="1">
    <source>
        <dbReference type="Pfam" id="PF13649"/>
    </source>
</evidence>
<dbReference type="EMBL" id="JAPJZI010000001">
    <property type="protein sequence ID" value="MDA5399185.1"/>
    <property type="molecule type" value="Genomic_DNA"/>
</dbReference>
<dbReference type="CDD" id="cd02440">
    <property type="entry name" value="AdoMet_MTases"/>
    <property type="match status" value="1"/>
</dbReference>